<dbReference type="OrthoDB" id="9799110at2"/>
<dbReference type="InterPro" id="IPR003442">
    <property type="entry name" value="T6A_TsaE"/>
</dbReference>
<dbReference type="Pfam" id="PF02367">
    <property type="entry name" value="TsaE"/>
    <property type="match status" value="1"/>
</dbReference>
<gene>
    <name evidence="11" type="ORF">SAMN05660836_00127</name>
</gene>
<keyword evidence="5" id="KW-0819">tRNA processing</keyword>
<reference evidence="11 12" key="1">
    <citation type="submission" date="2016-10" db="EMBL/GenBank/DDBJ databases">
        <authorList>
            <person name="de Groot N.N."/>
        </authorList>
    </citation>
    <scope>NUCLEOTIDE SEQUENCE [LARGE SCALE GENOMIC DNA]</scope>
    <source>
        <strain evidence="11 12">DSM 9990</strain>
    </source>
</reference>
<evidence type="ECO:0000256" key="2">
    <source>
        <dbReference type="ARBA" id="ARBA00007599"/>
    </source>
</evidence>
<dbReference type="SUPFAM" id="SSF52540">
    <property type="entry name" value="P-loop containing nucleoside triphosphate hydrolases"/>
    <property type="match status" value="1"/>
</dbReference>
<dbReference type="PANTHER" id="PTHR33540">
    <property type="entry name" value="TRNA THREONYLCARBAMOYLADENOSINE BIOSYNTHESIS PROTEIN TSAE"/>
    <property type="match status" value="1"/>
</dbReference>
<name>A0A1I4QMW9_9BACT</name>
<evidence type="ECO:0000313" key="12">
    <source>
        <dbReference type="Proteomes" id="UP000199611"/>
    </source>
</evidence>
<evidence type="ECO:0000256" key="10">
    <source>
        <dbReference type="ARBA" id="ARBA00032441"/>
    </source>
</evidence>
<dbReference type="InterPro" id="IPR027417">
    <property type="entry name" value="P-loop_NTPase"/>
</dbReference>
<keyword evidence="6" id="KW-0479">Metal-binding</keyword>
<keyword evidence="12" id="KW-1185">Reference proteome</keyword>
<dbReference type="GO" id="GO:0005737">
    <property type="term" value="C:cytoplasm"/>
    <property type="evidence" value="ECO:0007669"/>
    <property type="project" value="UniProtKB-SubCell"/>
</dbReference>
<dbReference type="PANTHER" id="PTHR33540:SF2">
    <property type="entry name" value="TRNA THREONYLCARBAMOYLADENOSINE BIOSYNTHESIS PROTEIN TSAE"/>
    <property type="match status" value="1"/>
</dbReference>
<proteinExistence type="inferred from homology"/>
<evidence type="ECO:0000256" key="4">
    <source>
        <dbReference type="ARBA" id="ARBA00022490"/>
    </source>
</evidence>
<dbReference type="GO" id="GO:0046872">
    <property type="term" value="F:metal ion binding"/>
    <property type="evidence" value="ECO:0007669"/>
    <property type="project" value="UniProtKB-KW"/>
</dbReference>
<sequence>MERLIRLTCSSEETVDLGRSIGKMLRPGDVLALWGSLGAGKTTFTRGVARGIGIPEDIPITSPTFTLINEYEGPLKLYHIDLYRVASEDDLETLPLREILYGAGVSVIEWPEKIGGYLPHCRWDVRFEIVDDERRRITVERVEDSR</sequence>
<dbReference type="Gene3D" id="3.40.50.300">
    <property type="entry name" value="P-loop containing nucleotide triphosphate hydrolases"/>
    <property type="match status" value="1"/>
</dbReference>
<evidence type="ECO:0000256" key="1">
    <source>
        <dbReference type="ARBA" id="ARBA00004496"/>
    </source>
</evidence>
<evidence type="ECO:0000313" key="11">
    <source>
        <dbReference type="EMBL" id="SFM41462.1"/>
    </source>
</evidence>
<dbReference type="STRING" id="39841.SAMN05660836_00127"/>
<keyword evidence="9" id="KW-0460">Magnesium</keyword>
<dbReference type="GO" id="GO:0002949">
    <property type="term" value="P:tRNA threonylcarbamoyladenosine modification"/>
    <property type="evidence" value="ECO:0007669"/>
    <property type="project" value="InterPro"/>
</dbReference>
<evidence type="ECO:0000256" key="8">
    <source>
        <dbReference type="ARBA" id="ARBA00022840"/>
    </source>
</evidence>
<keyword evidence="7" id="KW-0547">Nucleotide-binding</keyword>
<evidence type="ECO:0000256" key="3">
    <source>
        <dbReference type="ARBA" id="ARBA00019010"/>
    </source>
</evidence>
<protein>
    <recommendedName>
        <fullName evidence="3">tRNA threonylcarbamoyladenosine biosynthesis protein TsaE</fullName>
    </recommendedName>
    <alternativeName>
        <fullName evidence="10">t(6)A37 threonylcarbamoyladenosine biosynthesis protein TsaE</fullName>
    </alternativeName>
</protein>
<comment type="similarity">
    <text evidence="2">Belongs to the TsaE family.</text>
</comment>
<evidence type="ECO:0000256" key="6">
    <source>
        <dbReference type="ARBA" id="ARBA00022723"/>
    </source>
</evidence>
<organism evidence="11 12">
    <name type="scientific">Thermodesulforhabdus norvegica</name>
    <dbReference type="NCBI Taxonomy" id="39841"/>
    <lineage>
        <taxon>Bacteria</taxon>
        <taxon>Pseudomonadati</taxon>
        <taxon>Thermodesulfobacteriota</taxon>
        <taxon>Syntrophobacteria</taxon>
        <taxon>Syntrophobacterales</taxon>
        <taxon>Thermodesulforhabdaceae</taxon>
        <taxon>Thermodesulforhabdus</taxon>
    </lineage>
</organism>
<evidence type="ECO:0000256" key="7">
    <source>
        <dbReference type="ARBA" id="ARBA00022741"/>
    </source>
</evidence>
<dbReference type="GO" id="GO:0005524">
    <property type="term" value="F:ATP binding"/>
    <property type="evidence" value="ECO:0007669"/>
    <property type="project" value="UniProtKB-KW"/>
</dbReference>
<dbReference type="AlphaFoldDB" id="A0A1I4QMW9"/>
<keyword evidence="4" id="KW-0963">Cytoplasm</keyword>
<dbReference type="NCBIfam" id="TIGR00150">
    <property type="entry name" value="T6A_YjeE"/>
    <property type="match status" value="1"/>
</dbReference>
<dbReference type="EMBL" id="FOUU01000001">
    <property type="protein sequence ID" value="SFM41462.1"/>
    <property type="molecule type" value="Genomic_DNA"/>
</dbReference>
<dbReference type="Proteomes" id="UP000199611">
    <property type="component" value="Unassembled WGS sequence"/>
</dbReference>
<keyword evidence="8" id="KW-0067">ATP-binding</keyword>
<evidence type="ECO:0000256" key="9">
    <source>
        <dbReference type="ARBA" id="ARBA00022842"/>
    </source>
</evidence>
<accession>A0A1I4QMW9</accession>
<evidence type="ECO:0000256" key="5">
    <source>
        <dbReference type="ARBA" id="ARBA00022694"/>
    </source>
</evidence>
<dbReference type="RefSeq" id="WP_093392645.1">
    <property type="nucleotide sequence ID" value="NZ_FOUU01000001.1"/>
</dbReference>
<comment type="subcellular location">
    <subcellularLocation>
        <location evidence="1">Cytoplasm</location>
    </subcellularLocation>
</comment>